<dbReference type="AlphaFoldDB" id="A0A7J7NPR2"/>
<feature type="domain" description="PORR" evidence="1">
    <location>
        <begin position="40"/>
        <end position="214"/>
    </location>
</feature>
<evidence type="ECO:0000313" key="3">
    <source>
        <dbReference type="Proteomes" id="UP000541444"/>
    </source>
</evidence>
<organism evidence="2 3">
    <name type="scientific">Kingdonia uniflora</name>
    <dbReference type="NCBI Taxonomy" id="39325"/>
    <lineage>
        <taxon>Eukaryota</taxon>
        <taxon>Viridiplantae</taxon>
        <taxon>Streptophyta</taxon>
        <taxon>Embryophyta</taxon>
        <taxon>Tracheophyta</taxon>
        <taxon>Spermatophyta</taxon>
        <taxon>Magnoliopsida</taxon>
        <taxon>Ranunculales</taxon>
        <taxon>Circaeasteraceae</taxon>
        <taxon>Kingdonia</taxon>
    </lineage>
</organism>
<protein>
    <recommendedName>
        <fullName evidence="1">PORR domain-containing protein</fullName>
    </recommendedName>
</protein>
<keyword evidence="3" id="KW-1185">Reference proteome</keyword>
<dbReference type="Proteomes" id="UP000541444">
    <property type="component" value="Unassembled WGS sequence"/>
</dbReference>
<dbReference type="GO" id="GO:0003723">
    <property type="term" value="F:RNA binding"/>
    <property type="evidence" value="ECO:0007669"/>
    <property type="project" value="InterPro"/>
</dbReference>
<proteinExistence type="predicted"/>
<dbReference type="OrthoDB" id="1716100at2759"/>
<dbReference type="InterPro" id="IPR045040">
    <property type="entry name" value="PORR_fam"/>
</dbReference>
<accession>A0A7J7NPR2</accession>
<gene>
    <name evidence="2" type="ORF">GIB67_038415</name>
</gene>
<dbReference type="InterPro" id="IPR021099">
    <property type="entry name" value="PORR_domain"/>
</dbReference>
<dbReference type="Pfam" id="PF11955">
    <property type="entry name" value="PORR"/>
    <property type="match status" value="1"/>
</dbReference>
<evidence type="ECO:0000259" key="1">
    <source>
        <dbReference type="Pfam" id="PF11955"/>
    </source>
</evidence>
<name>A0A7J7NPR2_9MAGN</name>
<comment type="caution">
    <text evidence="2">The sequence shown here is derived from an EMBL/GenBank/DDBJ whole genome shotgun (WGS) entry which is preliminary data.</text>
</comment>
<dbReference type="PANTHER" id="PTHR31476:SF6">
    <property type="entry name" value="EMB|CAB68190.1"/>
    <property type="match status" value="1"/>
</dbReference>
<reference evidence="2 3" key="1">
    <citation type="journal article" date="2020" name="IScience">
        <title>Genome Sequencing of the Endangered Kingdonia uniflora (Circaeasteraceae, Ranunculales) Reveals Potential Mechanisms of Evolutionary Specialization.</title>
        <authorList>
            <person name="Sun Y."/>
            <person name="Deng T."/>
            <person name="Zhang A."/>
            <person name="Moore M.J."/>
            <person name="Landis J.B."/>
            <person name="Lin N."/>
            <person name="Zhang H."/>
            <person name="Zhang X."/>
            <person name="Huang J."/>
            <person name="Zhang X."/>
            <person name="Sun H."/>
            <person name="Wang H."/>
        </authorList>
    </citation>
    <scope>NUCLEOTIDE SEQUENCE [LARGE SCALE GENOMIC DNA]</scope>
    <source>
        <strain evidence="2">TB1705</strain>
        <tissue evidence="2">Leaf</tissue>
    </source>
</reference>
<sequence length="241" mass="28519">MTSQPYRISDPQRSCMYLKSYEADIVVVGRFERTIWRRQLHWDDRLTISQLQQKEIDSKGHEAQSLAFPIGFTRGFGLKRKCMKWLEEWENLPYTSPYADASHLESRADVSEKRIVGSRADVSEKRIVGVFHELLNLTIRKKTDQKNVSNLCRPLDLPQKFIKVFARHPGIFYISQKCATQTVILKDSYDRRELISKHPLVEIREKYFNMMKTGMLNRKRCLYRTEISGAYKEDQNFKESW</sequence>
<dbReference type="EMBL" id="JACGCM010000671">
    <property type="protein sequence ID" value="KAF6168918.1"/>
    <property type="molecule type" value="Genomic_DNA"/>
</dbReference>
<evidence type="ECO:0000313" key="2">
    <source>
        <dbReference type="EMBL" id="KAF6168918.1"/>
    </source>
</evidence>
<dbReference type="PANTHER" id="PTHR31476">
    <property type="entry name" value="PROTEIN WHAT'S THIS FACTOR 1 HOMOLOG, CHLOROPLASTIC"/>
    <property type="match status" value="1"/>
</dbReference>